<dbReference type="Proteomes" id="UP000271098">
    <property type="component" value="Unassembled WGS sequence"/>
</dbReference>
<reference evidence="2 3" key="2">
    <citation type="submission" date="2018-11" db="EMBL/GenBank/DDBJ databases">
        <authorList>
            <consortium name="Pathogen Informatics"/>
        </authorList>
    </citation>
    <scope>NUCLEOTIDE SEQUENCE [LARGE SCALE GENOMIC DNA]</scope>
</reference>
<dbReference type="OrthoDB" id="5873024at2759"/>
<name>A0A183CUZ1_9BILA</name>
<dbReference type="AlphaFoldDB" id="A0A183CUZ1"/>
<protein>
    <submittedName>
        <fullName evidence="2 4">Uncharacterized protein</fullName>
    </submittedName>
</protein>
<evidence type="ECO:0000313" key="3">
    <source>
        <dbReference type="Proteomes" id="UP000271098"/>
    </source>
</evidence>
<evidence type="ECO:0000313" key="2">
    <source>
        <dbReference type="EMBL" id="VDK27766.1"/>
    </source>
</evidence>
<gene>
    <name evidence="2" type="ORF">GPUH_LOCUS282</name>
</gene>
<dbReference type="EMBL" id="UYRT01000223">
    <property type="protein sequence ID" value="VDK27766.1"/>
    <property type="molecule type" value="Genomic_DNA"/>
</dbReference>
<proteinExistence type="predicted"/>
<reference evidence="4" key="1">
    <citation type="submission" date="2016-06" db="UniProtKB">
        <authorList>
            <consortium name="WormBaseParasite"/>
        </authorList>
    </citation>
    <scope>IDENTIFICATION</scope>
</reference>
<keyword evidence="3" id="KW-1185">Reference proteome</keyword>
<sequence length="99" mass="11315">MPRNRSTAGSGVGGSEKGHASMLVSPEVEEMQRRLLPMEKRGGARAFGPSRLRDFETYFFPSNKRHETFSPYYYYQQPKRGGGRAFYSYWSPPNLGDSR</sequence>
<dbReference type="WBParaSite" id="GPUH_0000028101-mRNA-1">
    <property type="protein sequence ID" value="GPUH_0000028101-mRNA-1"/>
    <property type="gene ID" value="GPUH_0000028101"/>
</dbReference>
<accession>A0A183CUZ1</accession>
<feature type="region of interest" description="Disordered" evidence="1">
    <location>
        <begin position="1"/>
        <end position="26"/>
    </location>
</feature>
<organism evidence="4">
    <name type="scientific">Gongylonema pulchrum</name>
    <dbReference type="NCBI Taxonomy" id="637853"/>
    <lineage>
        <taxon>Eukaryota</taxon>
        <taxon>Metazoa</taxon>
        <taxon>Ecdysozoa</taxon>
        <taxon>Nematoda</taxon>
        <taxon>Chromadorea</taxon>
        <taxon>Rhabditida</taxon>
        <taxon>Spirurina</taxon>
        <taxon>Spiruromorpha</taxon>
        <taxon>Spiruroidea</taxon>
        <taxon>Gongylonematidae</taxon>
        <taxon>Gongylonema</taxon>
    </lineage>
</organism>
<evidence type="ECO:0000313" key="4">
    <source>
        <dbReference type="WBParaSite" id="GPUH_0000028101-mRNA-1"/>
    </source>
</evidence>
<evidence type="ECO:0000256" key="1">
    <source>
        <dbReference type="SAM" id="MobiDB-lite"/>
    </source>
</evidence>